<evidence type="ECO:0000313" key="10">
    <source>
        <dbReference type="EMBL" id="MFD2629746.1"/>
    </source>
</evidence>
<dbReference type="Pfam" id="PF00733">
    <property type="entry name" value="Asn_synthase"/>
    <property type="match status" value="1"/>
</dbReference>
<dbReference type="CDD" id="cd00712">
    <property type="entry name" value="AsnB"/>
    <property type="match status" value="1"/>
</dbReference>
<evidence type="ECO:0000256" key="5">
    <source>
        <dbReference type="ARBA" id="ARBA00022840"/>
    </source>
</evidence>
<dbReference type="RefSeq" id="WP_379562535.1">
    <property type="nucleotide sequence ID" value="NZ_JBHUMX010000040.1"/>
</dbReference>
<dbReference type="NCBIfam" id="TIGR01536">
    <property type="entry name" value="asn_synth_AEB"/>
    <property type="match status" value="1"/>
</dbReference>
<keyword evidence="10" id="KW-0436">Ligase</keyword>
<dbReference type="PANTHER" id="PTHR43284">
    <property type="entry name" value="ASPARAGINE SYNTHETASE (GLUTAMINE-HYDROLYZING)"/>
    <property type="match status" value="1"/>
</dbReference>
<dbReference type="PROSITE" id="PS51278">
    <property type="entry name" value="GATASE_TYPE_2"/>
    <property type="match status" value="1"/>
</dbReference>
<evidence type="ECO:0000256" key="7">
    <source>
        <dbReference type="ARBA" id="ARBA00022962"/>
    </source>
</evidence>
<evidence type="ECO:0000313" key="11">
    <source>
        <dbReference type="Proteomes" id="UP001597451"/>
    </source>
</evidence>
<dbReference type="PIRSF" id="PIRSF001589">
    <property type="entry name" value="Asn_synthetase_glu-h"/>
    <property type="match status" value="1"/>
</dbReference>
<gene>
    <name evidence="10" type="primary">asnB</name>
    <name evidence="10" type="ORF">ACFSUN_13245</name>
</gene>
<dbReference type="SUPFAM" id="SSF56235">
    <property type="entry name" value="N-terminal nucleophile aminohydrolases (Ntn hydrolases)"/>
    <property type="match status" value="1"/>
</dbReference>
<comment type="similarity">
    <text evidence="2">Belongs to the asparagine synthetase family.</text>
</comment>
<dbReference type="GO" id="GO:0004066">
    <property type="term" value="F:asparagine synthase (glutamine-hydrolyzing) activity"/>
    <property type="evidence" value="ECO:0007669"/>
    <property type="project" value="UniProtKB-EC"/>
</dbReference>
<proteinExistence type="inferred from homology"/>
<comment type="catalytic activity">
    <reaction evidence="8">
        <text>L-aspartate + L-glutamine + ATP + H2O = L-asparagine + L-glutamate + AMP + diphosphate + H(+)</text>
        <dbReference type="Rhea" id="RHEA:12228"/>
        <dbReference type="ChEBI" id="CHEBI:15377"/>
        <dbReference type="ChEBI" id="CHEBI:15378"/>
        <dbReference type="ChEBI" id="CHEBI:29985"/>
        <dbReference type="ChEBI" id="CHEBI:29991"/>
        <dbReference type="ChEBI" id="CHEBI:30616"/>
        <dbReference type="ChEBI" id="CHEBI:33019"/>
        <dbReference type="ChEBI" id="CHEBI:58048"/>
        <dbReference type="ChEBI" id="CHEBI:58359"/>
        <dbReference type="ChEBI" id="CHEBI:456215"/>
        <dbReference type="EC" id="6.3.5.4"/>
    </reaction>
</comment>
<evidence type="ECO:0000256" key="4">
    <source>
        <dbReference type="ARBA" id="ARBA00022741"/>
    </source>
</evidence>
<dbReference type="InterPro" id="IPR029055">
    <property type="entry name" value="Ntn_hydrolases_N"/>
</dbReference>
<dbReference type="InterPro" id="IPR051786">
    <property type="entry name" value="ASN_synthetase/amidase"/>
</dbReference>
<dbReference type="Gene3D" id="3.60.20.10">
    <property type="entry name" value="Glutamine Phosphoribosylpyrophosphate, subunit 1, domain 1"/>
    <property type="match status" value="1"/>
</dbReference>
<dbReference type="InterPro" id="IPR001962">
    <property type="entry name" value="Asn_synthase"/>
</dbReference>
<organism evidence="10 11">
    <name type="scientific">Oceanobacillus kapialis</name>
    <dbReference type="NCBI Taxonomy" id="481353"/>
    <lineage>
        <taxon>Bacteria</taxon>
        <taxon>Bacillati</taxon>
        <taxon>Bacillota</taxon>
        <taxon>Bacilli</taxon>
        <taxon>Bacillales</taxon>
        <taxon>Bacillaceae</taxon>
        <taxon>Oceanobacillus</taxon>
    </lineage>
</organism>
<keyword evidence="6" id="KW-0061">Asparagine biosynthesis</keyword>
<protein>
    <recommendedName>
        <fullName evidence="3">asparagine synthase (glutamine-hydrolyzing)</fullName>
        <ecNumber evidence="3">6.3.5.4</ecNumber>
    </recommendedName>
</protein>
<evidence type="ECO:0000256" key="3">
    <source>
        <dbReference type="ARBA" id="ARBA00012737"/>
    </source>
</evidence>
<dbReference type="Pfam" id="PF13537">
    <property type="entry name" value="GATase_7"/>
    <property type="match status" value="1"/>
</dbReference>
<reference evidence="11" key="1">
    <citation type="journal article" date="2019" name="Int. J. Syst. Evol. Microbiol.">
        <title>The Global Catalogue of Microorganisms (GCM) 10K type strain sequencing project: providing services to taxonomists for standard genome sequencing and annotation.</title>
        <authorList>
            <consortium name="The Broad Institute Genomics Platform"/>
            <consortium name="The Broad Institute Genome Sequencing Center for Infectious Disease"/>
            <person name="Wu L."/>
            <person name="Ma J."/>
        </authorList>
    </citation>
    <scope>NUCLEOTIDE SEQUENCE [LARGE SCALE GENOMIC DNA]</scope>
    <source>
        <strain evidence="11">TISTR 1858</strain>
    </source>
</reference>
<dbReference type="InterPro" id="IPR017932">
    <property type="entry name" value="GATase_2_dom"/>
</dbReference>
<evidence type="ECO:0000256" key="1">
    <source>
        <dbReference type="ARBA" id="ARBA00005187"/>
    </source>
</evidence>
<dbReference type="PANTHER" id="PTHR43284:SF1">
    <property type="entry name" value="ASPARAGINE SYNTHETASE"/>
    <property type="match status" value="1"/>
</dbReference>
<evidence type="ECO:0000256" key="6">
    <source>
        <dbReference type="ARBA" id="ARBA00022888"/>
    </source>
</evidence>
<dbReference type="SUPFAM" id="SSF52402">
    <property type="entry name" value="Adenine nucleotide alpha hydrolases-like"/>
    <property type="match status" value="1"/>
</dbReference>
<feature type="domain" description="Glutamine amidotransferase type-2" evidence="9">
    <location>
        <begin position="2"/>
        <end position="215"/>
    </location>
</feature>
<keyword evidence="11" id="KW-1185">Reference proteome</keyword>
<name>A0ABW5Q308_9BACI</name>
<keyword evidence="7" id="KW-0315">Glutamine amidotransferase</keyword>
<dbReference type="Gene3D" id="3.40.50.620">
    <property type="entry name" value="HUPs"/>
    <property type="match status" value="1"/>
</dbReference>
<dbReference type="InterPro" id="IPR014729">
    <property type="entry name" value="Rossmann-like_a/b/a_fold"/>
</dbReference>
<comment type="pathway">
    <text evidence="1">Amino-acid biosynthesis; L-asparagine biosynthesis; L-asparagine from L-aspartate (L-Gln route): step 1/1.</text>
</comment>
<keyword evidence="5" id="KW-0067">ATP-binding</keyword>
<comment type="caution">
    <text evidence="10">The sequence shown here is derived from an EMBL/GenBank/DDBJ whole genome shotgun (WGS) entry which is preliminary data.</text>
</comment>
<keyword evidence="6" id="KW-0028">Amino-acid biosynthesis</keyword>
<dbReference type="Proteomes" id="UP001597451">
    <property type="component" value="Unassembled WGS sequence"/>
</dbReference>
<keyword evidence="4" id="KW-0547">Nucleotide-binding</keyword>
<evidence type="ECO:0000256" key="2">
    <source>
        <dbReference type="ARBA" id="ARBA00005752"/>
    </source>
</evidence>
<sequence length="634" mass="73215">MCGFVGVLLKEKEGHFCEEHLKEIKKSSDLINHRGPDEKGFYHDSMVALSFRRLSLLDHENGQQPWEFGDGRFWMVFNGEVYNFKQLRNQLEEKGHHFNTTSDTEVIGAMFIEYGVKAFRELRGMFAIIIWDSREKILYGARDSFGIKPFYYYESDGELIMASEKKSINYLTQQYIINERALQHYMSFQYVPDPMSLTEGIQRLEPGHYFVKEWREPIKKQRYFHATFEPVSGNERQIIRSIHDVLADSVEKHMQSDAPLGAFLSGGIDSTFIVALAKEVNPDLKTFSVGFKVDGYSEIDVAKQSAKEMGVKNYSSIITAEDYVNALPAIMWHMDDPLADPACIPLYFVAQEAGKHVKAVLSGEGADELFGGYSIYREPLSLKYFDYMPKPLLRILNKLAAIFPEGMKGKSFLERGTTDLQKRYIGNAKIFEEEEKEQLLKRYHKEAKYEKWTSALYEYAKTFHKVNQMQYVDIHTWLPGDILLKADKMTMAHSLELRVPFLDTDVFEIARRLPVKSNFTSGTTKALLRKAAEEIVPGHVVNRKKLGFPVPIKFWLRNELYSWAKKLINDSESTYMINKQVALELLDTHATGKKDYSRKLWTILMFMQWHQVFIEQAYDMSGVITGANPARMTS</sequence>
<accession>A0ABW5Q308</accession>
<dbReference type="InterPro" id="IPR006426">
    <property type="entry name" value="Asn_synth_AEB"/>
</dbReference>
<dbReference type="InterPro" id="IPR033738">
    <property type="entry name" value="AsnB_N"/>
</dbReference>
<dbReference type="EMBL" id="JBHUMX010000040">
    <property type="protein sequence ID" value="MFD2629746.1"/>
    <property type="molecule type" value="Genomic_DNA"/>
</dbReference>
<dbReference type="CDD" id="cd01991">
    <property type="entry name" value="Asn_synthase_B_C"/>
    <property type="match status" value="1"/>
</dbReference>
<evidence type="ECO:0000256" key="8">
    <source>
        <dbReference type="ARBA" id="ARBA00048741"/>
    </source>
</evidence>
<dbReference type="EC" id="6.3.5.4" evidence="3"/>
<evidence type="ECO:0000259" key="9">
    <source>
        <dbReference type="PROSITE" id="PS51278"/>
    </source>
</evidence>